<dbReference type="OrthoDB" id="9799320at2"/>
<gene>
    <name evidence="3" type="ORF">CWE15_06060</name>
</gene>
<dbReference type="InterPro" id="IPR003808">
    <property type="entry name" value="Fe-S_metab-assoc_dom"/>
</dbReference>
<feature type="domain" description="Fe-S metabolism associated" evidence="2">
    <location>
        <begin position="16"/>
        <end position="132"/>
    </location>
</feature>
<proteinExistence type="inferred from homology"/>
<name>A0A432X7V7_9GAMM</name>
<evidence type="ECO:0000313" key="3">
    <source>
        <dbReference type="EMBL" id="RUO42964.1"/>
    </source>
</evidence>
<dbReference type="EMBL" id="PIPQ01000002">
    <property type="protein sequence ID" value="RUO42964.1"/>
    <property type="molecule type" value="Genomic_DNA"/>
</dbReference>
<keyword evidence="4" id="KW-1185">Reference proteome</keyword>
<dbReference type="RefSeq" id="WP_126757179.1">
    <property type="nucleotide sequence ID" value="NZ_PIPQ01000002.1"/>
</dbReference>
<reference evidence="3 4" key="1">
    <citation type="journal article" date="2011" name="Front. Microbiol.">
        <title>Genomic signatures of strain selection and enhancement in Bacillus atrophaeus var. globigii, a historical biowarfare simulant.</title>
        <authorList>
            <person name="Gibbons H.S."/>
            <person name="Broomall S.M."/>
            <person name="McNew L.A."/>
            <person name="Daligault H."/>
            <person name="Chapman C."/>
            <person name="Bruce D."/>
            <person name="Karavis M."/>
            <person name="Krepps M."/>
            <person name="McGregor P.A."/>
            <person name="Hong C."/>
            <person name="Park K.H."/>
            <person name="Akmal A."/>
            <person name="Feldman A."/>
            <person name="Lin J.S."/>
            <person name="Chang W.E."/>
            <person name="Higgs B.W."/>
            <person name="Demirev P."/>
            <person name="Lindquist J."/>
            <person name="Liem A."/>
            <person name="Fochler E."/>
            <person name="Read T.D."/>
            <person name="Tapia R."/>
            <person name="Johnson S."/>
            <person name="Bishop-Lilly K.A."/>
            <person name="Detter C."/>
            <person name="Han C."/>
            <person name="Sozhamannan S."/>
            <person name="Rosenzweig C.N."/>
            <person name="Skowronski E.W."/>
        </authorList>
    </citation>
    <scope>NUCLEOTIDE SEQUENCE [LARGE SCALE GENOMIC DNA]</scope>
    <source>
        <strain evidence="3 4">AIT1</strain>
    </source>
</reference>
<comment type="similarity">
    <text evidence="1">Belongs to the SufE family.</text>
</comment>
<dbReference type="Proteomes" id="UP000286976">
    <property type="component" value="Unassembled WGS sequence"/>
</dbReference>
<dbReference type="Pfam" id="PF02657">
    <property type="entry name" value="SufE"/>
    <property type="match status" value="1"/>
</dbReference>
<dbReference type="SUPFAM" id="SSF82649">
    <property type="entry name" value="SufE/NifU"/>
    <property type="match status" value="1"/>
</dbReference>
<protein>
    <submittedName>
        <fullName evidence="3">Cysteine dioxygenase</fullName>
    </submittedName>
</protein>
<dbReference type="Gene3D" id="3.90.1010.10">
    <property type="match status" value="1"/>
</dbReference>
<evidence type="ECO:0000256" key="1">
    <source>
        <dbReference type="ARBA" id="ARBA00010282"/>
    </source>
</evidence>
<evidence type="ECO:0000259" key="2">
    <source>
        <dbReference type="Pfam" id="PF02657"/>
    </source>
</evidence>
<comment type="caution">
    <text evidence="3">The sequence shown here is derived from an EMBL/GenBank/DDBJ whole genome shotgun (WGS) entry which is preliminary data.</text>
</comment>
<organism evidence="3 4">
    <name type="scientific">Aliidiomarina taiwanensis</name>
    <dbReference type="NCBI Taxonomy" id="946228"/>
    <lineage>
        <taxon>Bacteria</taxon>
        <taxon>Pseudomonadati</taxon>
        <taxon>Pseudomonadota</taxon>
        <taxon>Gammaproteobacteria</taxon>
        <taxon>Alteromonadales</taxon>
        <taxon>Idiomarinaceae</taxon>
        <taxon>Aliidiomarina</taxon>
    </lineage>
</organism>
<keyword evidence="3" id="KW-0223">Dioxygenase</keyword>
<accession>A0A432X7V7</accession>
<keyword evidence="3" id="KW-0560">Oxidoreductase</keyword>
<dbReference type="PANTHER" id="PTHR43597">
    <property type="entry name" value="SULFUR ACCEPTOR PROTEIN CSDE"/>
    <property type="match status" value="1"/>
</dbReference>
<dbReference type="AlphaFoldDB" id="A0A432X7V7"/>
<sequence>MQTSLNSAAYALQQTLCAARGWEQRYRELLQIGKQAPNNEHIRTSEFQVQGCQAKVWLQVNVQEGGMQVLADSDARLVKALLQVMITPLQGQPLEYLAQFDFSAWLAQCQLADHLSASRVNGLHQMALALKAHAPLA</sequence>
<evidence type="ECO:0000313" key="4">
    <source>
        <dbReference type="Proteomes" id="UP000286976"/>
    </source>
</evidence>
<dbReference type="GO" id="GO:0051213">
    <property type="term" value="F:dioxygenase activity"/>
    <property type="evidence" value="ECO:0007669"/>
    <property type="project" value="UniProtKB-KW"/>
</dbReference>
<dbReference type="PANTHER" id="PTHR43597:SF5">
    <property type="entry name" value="SUFE-LIKE PROTEIN 2, CHLOROPLASTIC"/>
    <property type="match status" value="1"/>
</dbReference>